<dbReference type="PANTHER" id="PTHR36437:SF2">
    <property type="entry name" value="GLYOXALASE_BLEOMYCIN RESISTANCE PROTEIN_DIOXYGENASE"/>
    <property type="match status" value="1"/>
</dbReference>
<dbReference type="Pfam" id="PF00903">
    <property type="entry name" value="Glyoxalase"/>
    <property type="match status" value="1"/>
</dbReference>
<proteinExistence type="predicted"/>
<dbReference type="InterPro" id="IPR029068">
    <property type="entry name" value="Glyas_Bleomycin-R_OHBP_Dase"/>
</dbReference>
<dbReference type="EMBL" id="JANHNZ010000002">
    <property type="protein sequence ID" value="MCQ9209440.1"/>
    <property type="molecule type" value="Genomic_DNA"/>
</dbReference>
<comment type="caution">
    <text evidence="2">The sequence shown here is derived from an EMBL/GenBank/DDBJ whole genome shotgun (WGS) entry which is preliminary data.</text>
</comment>
<evidence type="ECO:0000313" key="3">
    <source>
        <dbReference type="Proteomes" id="UP001059480"/>
    </source>
</evidence>
<dbReference type="PANTHER" id="PTHR36437">
    <property type="entry name" value="GLYOXALASE/BLEOMYCIN RESISTANCE PROTEIN/DIOXYGENASE"/>
    <property type="match status" value="1"/>
</dbReference>
<dbReference type="InterPro" id="IPR037523">
    <property type="entry name" value="VOC_core"/>
</dbReference>
<sequence length="120" mass="13676">MKTCVMLYVSNVEESAEFWLKYFDFSFKESFDLGETKSIVISDGQSFSMQFFQIDFIKVVSPMVSLETPSIMFTVDDFEALRQKLLADGFFVGEVQQQGATSVCNFQDNEGRYFAMSSQG</sequence>
<keyword evidence="3" id="KW-1185">Reference proteome</keyword>
<name>A0ABT1WLU2_9LACT</name>
<dbReference type="Gene3D" id="3.10.180.10">
    <property type="entry name" value="2,3-Dihydroxybiphenyl 1,2-Dioxygenase, domain 1"/>
    <property type="match status" value="1"/>
</dbReference>
<protein>
    <recommendedName>
        <fullName evidence="1">VOC domain-containing protein</fullName>
    </recommendedName>
</protein>
<reference evidence="2" key="1">
    <citation type="submission" date="2022-07" db="EMBL/GenBank/DDBJ databases">
        <authorList>
            <person name="Jung M.-Y."/>
            <person name="Lee M."/>
        </authorList>
    </citation>
    <scope>NUCLEOTIDE SEQUENCE</scope>
    <source>
        <strain evidence="2">S8</strain>
    </source>
</reference>
<feature type="domain" description="VOC" evidence="1">
    <location>
        <begin position="1"/>
        <end position="119"/>
    </location>
</feature>
<organism evidence="2 3">
    <name type="scientific">Granulicatella seriolae</name>
    <dbReference type="NCBI Taxonomy" id="2967226"/>
    <lineage>
        <taxon>Bacteria</taxon>
        <taxon>Bacillati</taxon>
        <taxon>Bacillota</taxon>
        <taxon>Bacilli</taxon>
        <taxon>Lactobacillales</taxon>
        <taxon>Carnobacteriaceae</taxon>
        <taxon>Granulicatella</taxon>
    </lineage>
</organism>
<dbReference type="InterPro" id="IPR004360">
    <property type="entry name" value="Glyas_Fos-R_dOase_dom"/>
</dbReference>
<gene>
    <name evidence="2" type="ORF">NPA36_02645</name>
</gene>
<accession>A0ABT1WLU2</accession>
<evidence type="ECO:0000313" key="2">
    <source>
        <dbReference type="EMBL" id="MCQ9209440.1"/>
    </source>
</evidence>
<evidence type="ECO:0000259" key="1">
    <source>
        <dbReference type="PROSITE" id="PS51819"/>
    </source>
</evidence>
<dbReference type="Proteomes" id="UP001059480">
    <property type="component" value="Unassembled WGS sequence"/>
</dbReference>
<reference evidence="2" key="2">
    <citation type="journal article" date="2023" name="Curr. Microbiol.">
        <title>Granulicatella seriolae sp. nov., a Novel Facultative Anaerobe Isolated from Yellowtail Marine Fish.</title>
        <authorList>
            <person name="Lee M."/>
            <person name="Choi Y.J."/>
            <person name="Farooq A."/>
            <person name="Jeong J.B."/>
            <person name="Jung M.Y."/>
        </authorList>
    </citation>
    <scope>NUCLEOTIDE SEQUENCE</scope>
    <source>
        <strain evidence="2">S8</strain>
    </source>
</reference>
<reference evidence="2" key="3">
    <citation type="journal article" date="2023" name="Microbiol. Resour. Announc.">
        <title>Draft Genome Sequence of Granulicatella sp. Strain S8, Isolated from a Marine Fish, Seriola quinqueradiata.</title>
        <authorList>
            <person name="Lee M."/>
            <person name="Farooq A."/>
            <person name="Jeong J.B."/>
            <person name="Jung M.Y."/>
        </authorList>
    </citation>
    <scope>NUCLEOTIDE SEQUENCE</scope>
    <source>
        <strain evidence="2">S8</strain>
    </source>
</reference>
<dbReference type="RefSeq" id="WP_256944556.1">
    <property type="nucleotide sequence ID" value="NZ_JANHNZ010000002.1"/>
</dbReference>
<dbReference type="SUPFAM" id="SSF54593">
    <property type="entry name" value="Glyoxalase/Bleomycin resistance protein/Dihydroxybiphenyl dioxygenase"/>
    <property type="match status" value="1"/>
</dbReference>
<dbReference type="PROSITE" id="PS51819">
    <property type="entry name" value="VOC"/>
    <property type="match status" value="1"/>
</dbReference>